<keyword evidence="4" id="KW-0560">Oxidoreductase</keyword>
<reference evidence="8" key="1">
    <citation type="journal article" date="2015" name="PLoS Genet.">
        <title>Genome Sequence and Transcriptome Analyses of Chrysochromulina tobin: Metabolic Tools for Enhanced Algal Fitness in the Prominent Order Prymnesiales (Haptophyceae).</title>
        <authorList>
            <person name="Hovde B.T."/>
            <person name="Deodato C.R."/>
            <person name="Hunsperger H.M."/>
            <person name="Ryken S.A."/>
            <person name="Yost W."/>
            <person name="Jha R.K."/>
            <person name="Patterson J."/>
            <person name="Monnat R.J. Jr."/>
            <person name="Barlow S.B."/>
            <person name="Starkenburg S.R."/>
            <person name="Cattolico R.A."/>
        </authorList>
    </citation>
    <scope>NUCLEOTIDE SEQUENCE</scope>
    <source>
        <strain evidence="8">CCMP291</strain>
    </source>
</reference>
<dbReference type="PANTHER" id="PTHR10869">
    <property type="entry name" value="PROLYL 4-HYDROXYLASE ALPHA SUBUNIT"/>
    <property type="match status" value="1"/>
</dbReference>
<evidence type="ECO:0000259" key="6">
    <source>
        <dbReference type="PROSITE" id="PS51471"/>
    </source>
</evidence>
<dbReference type="GO" id="GO:0004656">
    <property type="term" value="F:procollagen-proline 4-dioxygenase activity"/>
    <property type="evidence" value="ECO:0007669"/>
    <property type="project" value="TreeGrafter"/>
</dbReference>
<dbReference type="Proteomes" id="UP000037460">
    <property type="component" value="Unassembled WGS sequence"/>
</dbReference>
<dbReference type="PANTHER" id="PTHR10869:SF246">
    <property type="entry name" value="TRANSMEMBRANE PROLYL 4-HYDROXYLASE"/>
    <property type="match status" value="1"/>
</dbReference>
<comment type="cofactor">
    <cofactor evidence="1">
        <name>L-ascorbate</name>
        <dbReference type="ChEBI" id="CHEBI:38290"/>
    </cofactor>
</comment>
<comment type="caution">
    <text evidence="7">The sequence shown here is derived from an EMBL/GenBank/DDBJ whole genome shotgun (WGS) entry which is preliminary data.</text>
</comment>
<accession>A0A0M0JSP9</accession>
<dbReference type="EMBL" id="JWZX01002448">
    <property type="protein sequence ID" value="KOO29213.1"/>
    <property type="molecule type" value="Genomic_DNA"/>
</dbReference>
<dbReference type="InterPro" id="IPR044862">
    <property type="entry name" value="Pro_4_hyd_alph_FE2OG_OXY"/>
</dbReference>
<dbReference type="InterPro" id="IPR045054">
    <property type="entry name" value="P4HA-like"/>
</dbReference>
<dbReference type="SMART" id="SM00702">
    <property type="entry name" value="P4Hc"/>
    <property type="match status" value="1"/>
</dbReference>
<protein>
    <submittedName>
        <fullName evidence="7">Procollagen-proline dioxygenase</fullName>
    </submittedName>
</protein>
<keyword evidence="8" id="KW-1185">Reference proteome</keyword>
<keyword evidence="3 7" id="KW-0223">Dioxygenase</keyword>
<name>A0A0M0JSP9_9EUKA</name>
<dbReference type="InterPro" id="IPR005123">
    <property type="entry name" value="Oxoglu/Fe-dep_dioxygenase_dom"/>
</dbReference>
<dbReference type="Pfam" id="PF13640">
    <property type="entry name" value="2OG-FeII_Oxy_3"/>
    <property type="match status" value="1"/>
</dbReference>
<gene>
    <name evidence="7" type="ORF">Ctob_008148</name>
</gene>
<keyword evidence="5" id="KW-0408">Iron</keyword>
<evidence type="ECO:0000256" key="3">
    <source>
        <dbReference type="ARBA" id="ARBA00022964"/>
    </source>
</evidence>
<feature type="domain" description="Fe2OG dioxygenase" evidence="6">
    <location>
        <begin position="158"/>
        <end position="269"/>
    </location>
</feature>
<dbReference type="OrthoDB" id="420380at2759"/>
<dbReference type="GO" id="GO:0031418">
    <property type="term" value="F:L-ascorbic acid binding"/>
    <property type="evidence" value="ECO:0007669"/>
    <property type="project" value="InterPro"/>
</dbReference>
<keyword evidence="2" id="KW-0479">Metal-binding</keyword>
<organism evidence="7 8">
    <name type="scientific">Chrysochromulina tobinii</name>
    <dbReference type="NCBI Taxonomy" id="1460289"/>
    <lineage>
        <taxon>Eukaryota</taxon>
        <taxon>Haptista</taxon>
        <taxon>Haptophyta</taxon>
        <taxon>Prymnesiophyceae</taxon>
        <taxon>Prymnesiales</taxon>
        <taxon>Chrysochromulinaceae</taxon>
        <taxon>Chrysochromulina</taxon>
    </lineage>
</organism>
<dbReference type="InterPro" id="IPR006620">
    <property type="entry name" value="Pro_4_hyd_alph"/>
</dbReference>
<evidence type="ECO:0000313" key="8">
    <source>
        <dbReference type="Proteomes" id="UP000037460"/>
    </source>
</evidence>
<sequence>MASDCATWAAQGRCEQEWRRGNGYFLAQCFYSCGQYDAPLLLHAMLAEIGNTSLSFPPGLLNKPVEVGEQATVLLDANGDLMSIEGGGAAASAAEPPAGGHAVRIERLHGSPKASPTIAAYRSTVRTSSTSYLTASNHPVLRRVRRRIALFAGYPEENIEPLQFLRYSPGQEYEFHNDFFDVCDVDQLFRGGERRMTMLLYLNELPPEETGGATAFRELGLRVAPRRGAALAFDNYDEVAPTKGDFRCLHAGEPPRLGTKFAVNVWIRARRFV</sequence>
<evidence type="ECO:0000256" key="5">
    <source>
        <dbReference type="ARBA" id="ARBA00023004"/>
    </source>
</evidence>
<dbReference type="GO" id="GO:0005783">
    <property type="term" value="C:endoplasmic reticulum"/>
    <property type="evidence" value="ECO:0007669"/>
    <property type="project" value="TreeGrafter"/>
</dbReference>
<proteinExistence type="predicted"/>
<evidence type="ECO:0000256" key="2">
    <source>
        <dbReference type="ARBA" id="ARBA00022723"/>
    </source>
</evidence>
<dbReference type="AlphaFoldDB" id="A0A0M0JSP9"/>
<evidence type="ECO:0000313" key="7">
    <source>
        <dbReference type="EMBL" id="KOO29213.1"/>
    </source>
</evidence>
<dbReference type="PROSITE" id="PS51471">
    <property type="entry name" value="FE2OG_OXY"/>
    <property type="match status" value="1"/>
</dbReference>
<evidence type="ECO:0000256" key="1">
    <source>
        <dbReference type="ARBA" id="ARBA00001961"/>
    </source>
</evidence>
<dbReference type="Gene3D" id="2.60.120.620">
    <property type="entry name" value="q2cbj1_9rhob like domain"/>
    <property type="match status" value="1"/>
</dbReference>
<evidence type="ECO:0000256" key="4">
    <source>
        <dbReference type="ARBA" id="ARBA00023002"/>
    </source>
</evidence>
<dbReference type="GO" id="GO:0005506">
    <property type="term" value="F:iron ion binding"/>
    <property type="evidence" value="ECO:0007669"/>
    <property type="project" value="InterPro"/>
</dbReference>